<proteinExistence type="predicted"/>
<organism evidence="1">
    <name type="scientific">Anguilla anguilla</name>
    <name type="common">European freshwater eel</name>
    <name type="synonym">Muraena anguilla</name>
    <dbReference type="NCBI Taxonomy" id="7936"/>
    <lineage>
        <taxon>Eukaryota</taxon>
        <taxon>Metazoa</taxon>
        <taxon>Chordata</taxon>
        <taxon>Craniata</taxon>
        <taxon>Vertebrata</taxon>
        <taxon>Euteleostomi</taxon>
        <taxon>Actinopterygii</taxon>
        <taxon>Neopterygii</taxon>
        <taxon>Teleostei</taxon>
        <taxon>Anguilliformes</taxon>
        <taxon>Anguillidae</taxon>
        <taxon>Anguilla</taxon>
    </lineage>
</organism>
<name>A0A0E9WW97_ANGAN</name>
<reference evidence="1" key="1">
    <citation type="submission" date="2014-11" db="EMBL/GenBank/DDBJ databases">
        <authorList>
            <person name="Amaro Gonzalez C."/>
        </authorList>
    </citation>
    <scope>NUCLEOTIDE SEQUENCE</scope>
</reference>
<sequence length="50" mass="5734">MPDLYTNLHSLRAPVVGTNGTNQVMLLIPKFNMHEIAQPCDYRKLYSITK</sequence>
<evidence type="ECO:0000313" key="1">
    <source>
        <dbReference type="EMBL" id="JAH93895.1"/>
    </source>
</evidence>
<accession>A0A0E9WW97</accession>
<protein>
    <submittedName>
        <fullName evidence="1">Uncharacterized protein</fullName>
    </submittedName>
</protein>
<reference evidence="1" key="2">
    <citation type="journal article" date="2015" name="Fish Shellfish Immunol.">
        <title>Early steps in the European eel (Anguilla anguilla)-Vibrio vulnificus interaction in the gills: Role of the RtxA13 toxin.</title>
        <authorList>
            <person name="Callol A."/>
            <person name="Pajuelo D."/>
            <person name="Ebbesson L."/>
            <person name="Teles M."/>
            <person name="MacKenzie S."/>
            <person name="Amaro C."/>
        </authorList>
    </citation>
    <scope>NUCLEOTIDE SEQUENCE</scope>
</reference>
<dbReference type="EMBL" id="GBXM01014682">
    <property type="protein sequence ID" value="JAH93895.1"/>
    <property type="molecule type" value="Transcribed_RNA"/>
</dbReference>
<dbReference type="AlphaFoldDB" id="A0A0E9WW97"/>